<sequence length="127" mass="14353">MAVFSVIFLLTFFRQTLAGQACNDNRSEHGFALVDHVYNSFSADRLSTCYIACNMQPACQSSNYNLADKICQFNNDTKHFRPKYFVEKANSVYADNPDSGKLFVQLKKKKTLLKLVVIIVISSLAIQ</sequence>
<dbReference type="Proteomes" id="UP001163046">
    <property type="component" value="Unassembled WGS sequence"/>
</dbReference>
<feature type="domain" description="Apple" evidence="2">
    <location>
        <begin position="36"/>
        <end position="95"/>
    </location>
</feature>
<dbReference type="Pfam" id="PF00024">
    <property type="entry name" value="PAN_1"/>
    <property type="match status" value="1"/>
</dbReference>
<keyword evidence="4" id="KW-1185">Reference proteome</keyword>
<feature type="signal peptide" evidence="1">
    <location>
        <begin position="1"/>
        <end position="18"/>
    </location>
</feature>
<keyword evidence="1" id="KW-0732">Signal</keyword>
<name>A0A9W9ZJ18_9CNID</name>
<dbReference type="AlphaFoldDB" id="A0A9W9ZJ18"/>
<accession>A0A9W9ZJ18</accession>
<protein>
    <recommendedName>
        <fullName evidence="2">Apple domain-containing protein</fullName>
    </recommendedName>
</protein>
<evidence type="ECO:0000313" key="4">
    <source>
        <dbReference type="Proteomes" id="UP001163046"/>
    </source>
</evidence>
<evidence type="ECO:0000259" key="2">
    <source>
        <dbReference type="Pfam" id="PF00024"/>
    </source>
</evidence>
<evidence type="ECO:0000313" key="3">
    <source>
        <dbReference type="EMBL" id="KAJ7382562.1"/>
    </source>
</evidence>
<reference evidence="3" key="1">
    <citation type="submission" date="2023-01" db="EMBL/GenBank/DDBJ databases">
        <title>Genome assembly of the deep-sea coral Lophelia pertusa.</title>
        <authorList>
            <person name="Herrera S."/>
            <person name="Cordes E."/>
        </authorList>
    </citation>
    <scope>NUCLEOTIDE SEQUENCE</scope>
    <source>
        <strain evidence="3">USNM1676648</strain>
        <tissue evidence="3">Polyp</tissue>
    </source>
</reference>
<dbReference type="InterPro" id="IPR003609">
    <property type="entry name" value="Pan_app"/>
</dbReference>
<proteinExistence type="predicted"/>
<dbReference type="OrthoDB" id="5945099at2759"/>
<feature type="chain" id="PRO_5040748174" description="Apple domain-containing protein" evidence="1">
    <location>
        <begin position="19"/>
        <end position="127"/>
    </location>
</feature>
<comment type="caution">
    <text evidence="3">The sequence shown here is derived from an EMBL/GenBank/DDBJ whole genome shotgun (WGS) entry which is preliminary data.</text>
</comment>
<dbReference type="EMBL" id="MU825920">
    <property type="protein sequence ID" value="KAJ7382562.1"/>
    <property type="molecule type" value="Genomic_DNA"/>
</dbReference>
<organism evidence="3 4">
    <name type="scientific">Desmophyllum pertusum</name>
    <dbReference type="NCBI Taxonomy" id="174260"/>
    <lineage>
        <taxon>Eukaryota</taxon>
        <taxon>Metazoa</taxon>
        <taxon>Cnidaria</taxon>
        <taxon>Anthozoa</taxon>
        <taxon>Hexacorallia</taxon>
        <taxon>Scleractinia</taxon>
        <taxon>Caryophylliina</taxon>
        <taxon>Caryophylliidae</taxon>
        <taxon>Desmophyllum</taxon>
    </lineage>
</organism>
<gene>
    <name evidence="3" type="ORF">OS493_034198</name>
</gene>
<evidence type="ECO:0000256" key="1">
    <source>
        <dbReference type="SAM" id="SignalP"/>
    </source>
</evidence>
<dbReference type="SUPFAM" id="SSF57414">
    <property type="entry name" value="Hairpin loop containing domain-like"/>
    <property type="match status" value="1"/>
</dbReference>